<organism evidence="1">
    <name type="scientific">uncultured bacterium contig00078</name>
    <dbReference type="NCBI Taxonomy" id="1181556"/>
    <lineage>
        <taxon>Bacteria</taxon>
        <taxon>environmental samples</taxon>
    </lineage>
</organism>
<sequence>MAVITLWHMPPDNWSALKLSLINTHQSGNFLQRGGWRRYLNLFRFWDMDILYSLYNRVQIQNNFFCRRYFYRRRRQRRFWKFNVFYLLQNFFLHI</sequence>
<dbReference type="EMBL" id="JQ844260">
    <property type="protein sequence ID" value="AGS53914.1"/>
    <property type="molecule type" value="Genomic_DNA"/>
</dbReference>
<protein>
    <submittedName>
        <fullName evidence="1">Uncharacterized protein</fullName>
    </submittedName>
</protein>
<proteinExistence type="predicted"/>
<reference evidence="1" key="1">
    <citation type="submission" date="2012-03" db="EMBL/GenBank/DDBJ databases">
        <title>Functional metagenomics reveals considerable lignocellulase gene clusters in the gut microbiome of a wood-feeding higher termite.</title>
        <authorList>
            <person name="Liu N."/>
        </authorList>
    </citation>
    <scope>NUCLEOTIDE SEQUENCE</scope>
</reference>
<accession>A0A806KKN7</accession>
<dbReference type="AlphaFoldDB" id="A0A806KKN7"/>
<name>A0A806KKN7_9BACT</name>
<evidence type="ECO:0000313" key="1">
    <source>
        <dbReference type="EMBL" id="AGS53914.1"/>
    </source>
</evidence>